<dbReference type="Proteomes" id="UP000244956">
    <property type="component" value="Unassembled WGS sequence"/>
</dbReference>
<evidence type="ECO:0000313" key="2">
    <source>
        <dbReference type="Proteomes" id="UP000244956"/>
    </source>
</evidence>
<dbReference type="OrthoDB" id="975232at2"/>
<dbReference type="InterPro" id="IPR027828">
    <property type="entry name" value="DUF4465"/>
</dbReference>
<evidence type="ECO:0000313" key="1">
    <source>
        <dbReference type="EMBL" id="PWE00729.1"/>
    </source>
</evidence>
<name>A0A2U2BCD8_9BACT</name>
<keyword evidence="2" id="KW-1185">Reference proteome</keyword>
<comment type="caution">
    <text evidence="1">The sequence shown here is derived from an EMBL/GenBank/DDBJ whole genome shotgun (WGS) entry which is preliminary data.</text>
</comment>
<dbReference type="Gene3D" id="2.60.120.1350">
    <property type="entry name" value="Protein of unknown function DUF4465"/>
    <property type="match status" value="1"/>
</dbReference>
<accession>A0A2U2BCD8</accession>
<reference evidence="1 2" key="1">
    <citation type="submission" date="2018-05" db="EMBL/GenBank/DDBJ databases">
        <title>Marinilabilia rubrum sp. nov., isolated from saltern sediment.</title>
        <authorList>
            <person name="Zhang R."/>
        </authorList>
    </citation>
    <scope>NUCLEOTIDE SEQUENCE [LARGE SCALE GENOMIC DNA]</scope>
    <source>
        <strain evidence="1 2">WTE16</strain>
    </source>
</reference>
<dbReference type="Pfam" id="PF14717">
    <property type="entry name" value="DUF4465"/>
    <property type="match status" value="1"/>
</dbReference>
<organism evidence="1 2">
    <name type="scientific">Marinilabilia rubra</name>
    <dbReference type="NCBI Taxonomy" id="2162893"/>
    <lineage>
        <taxon>Bacteria</taxon>
        <taxon>Pseudomonadati</taxon>
        <taxon>Bacteroidota</taxon>
        <taxon>Bacteroidia</taxon>
        <taxon>Marinilabiliales</taxon>
        <taxon>Marinilabiliaceae</taxon>
        <taxon>Marinilabilia</taxon>
    </lineage>
</organism>
<proteinExistence type="predicted"/>
<protein>
    <submittedName>
        <fullName evidence="1">Aggregation factor core protein MAFp3, isoform E</fullName>
    </submittedName>
</protein>
<dbReference type="RefSeq" id="WP_109263100.1">
    <property type="nucleotide sequence ID" value="NZ_QEWP01000002.1"/>
</dbReference>
<gene>
    <name evidence="1" type="ORF">DDZ16_03810</name>
</gene>
<sequence length="339" mass="38231">MFKTILKGNGLSSIGKILAFSVVFGACSDQKKNIPPPEIFLAGEGNEIEVSLGDTIKLEPRITYNFDASYQWEKNGEILNTNEQFLLDSATQLGSIEYLFRVTTPNGADSMTIPVDVIVLADFENLQLTEKTDTFWIGETAIDGFTHREVFFPNNYQNNETWQGFGYSNIQSNSSEPESIQVFSTYNGVNSDNIFGLISQPNDAAEFIPTMQFSDDDDHELKSLEINNTNLAYYMLRFGTDDFERMGGSTSSDPDWCKVTLTGINSVGNITGKIQFYLADYRFENNKRDYIVKEWTEIDLSELNAVNKVQFSISSSRNNQDGEMITPEMFCIDNIKILN</sequence>
<dbReference type="EMBL" id="QEWP01000002">
    <property type="protein sequence ID" value="PWE00729.1"/>
    <property type="molecule type" value="Genomic_DNA"/>
</dbReference>
<dbReference type="PROSITE" id="PS51257">
    <property type="entry name" value="PROKAR_LIPOPROTEIN"/>
    <property type="match status" value="1"/>
</dbReference>
<dbReference type="AlphaFoldDB" id="A0A2U2BCD8"/>